<dbReference type="GeneID" id="63734700"/>
<evidence type="ECO:0000313" key="1">
    <source>
        <dbReference type="EMBL" id="KHO01244.1"/>
    </source>
</evidence>
<protein>
    <submittedName>
        <fullName evidence="1">Uncharacterized protein</fullName>
    </submittedName>
</protein>
<sequence length="389" mass="43641">MFWAAKRATTRPEDAAYCLMGLLNVNMPVLYGEGAERAFRRLQEEYIKVSDDETIFAWTADASEVQERPYWGLLAPSPRHFQNSGGYSIPRFMTHRHGRRTEITNDGLDMMLDLYPWNKDPSSTLFFSPLNCTSDANDADVFRNLFTIVLQKLSAFENQYARIRPDKVNAPAFFQWPVLNSQPHWGYSQLLVRTKPRVSDDVAGFCMARVQSVAFRIVKGYAPEFEVIPARVDIFCEGNSEESAVGPAPKAFCVFDVRSAEKTGGMSLDLQSVKGRMIVGCAKMKLVVKLGGVSAIDFMPACQSNFLYFIFGLESLPDNCFGTAAAYLKPWCVVSKTCDASALANAMAGEKATTFRVLPDGAFLRVVFGVVKYEFKMYYQMQVLNVMDK</sequence>
<gene>
    <name evidence="1" type="ORF">MAM_00245</name>
</gene>
<evidence type="ECO:0000313" key="2">
    <source>
        <dbReference type="Proteomes" id="UP000030816"/>
    </source>
</evidence>
<proteinExistence type="predicted"/>
<name>A0A0B2X4J7_METAS</name>
<dbReference type="OrthoDB" id="4955925at2759"/>
<organism evidence="1 2">
    <name type="scientific">Metarhizium album (strain ARSEF 1941)</name>
    <dbReference type="NCBI Taxonomy" id="1081103"/>
    <lineage>
        <taxon>Eukaryota</taxon>
        <taxon>Fungi</taxon>
        <taxon>Dikarya</taxon>
        <taxon>Ascomycota</taxon>
        <taxon>Pezizomycotina</taxon>
        <taxon>Sordariomycetes</taxon>
        <taxon>Hypocreomycetidae</taxon>
        <taxon>Hypocreales</taxon>
        <taxon>Clavicipitaceae</taxon>
        <taxon>Metarhizium</taxon>
    </lineage>
</organism>
<keyword evidence="2" id="KW-1185">Reference proteome</keyword>
<dbReference type="EMBL" id="AZHE01000001">
    <property type="protein sequence ID" value="KHO01244.1"/>
    <property type="molecule type" value="Genomic_DNA"/>
</dbReference>
<reference evidence="1 2" key="1">
    <citation type="journal article" date="2014" name="Proc. Natl. Acad. Sci. U.S.A.">
        <title>Trajectory and genomic determinants of fungal-pathogen speciation and host adaptation.</title>
        <authorList>
            <person name="Hu X."/>
            <person name="Xiao G."/>
            <person name="Zheng P."/>
            <person name="Shang Y."/>
            <person name="Su Y."/>
            <person name="Zhang X."/>
            <person name="Liu X."/>
            <person name="Zhan S."/>
            <person name="St Leger R.J."/>
            <person name="Wang C."/>
        </authorList>
    </citation>
    <scope>NUCLEOTIDE SEQUENCE [LARGE SCALE GENOMIC DNA]</scope>
    <source>
        <strain evidence="1 2">ARSEF 1941</strain>
    </source>
</reference>
<dbReference type="RefSeq" id="XP_040682309.1">
    <property type="nucleotide sequence ID" value="XM_040819044.1"/>
</dbReference>
<dbReference type="AlphaFoldDB" id="A0A0B2X4J7"/>
<accession>A0A0B2X4J7</accession>
<dbReference type="PANTHER" id="PTHR10622:SF12">
    <property type="entry name" value="HET DOMAIN-CONTAINING PROTEIN"/>
    <property type="match status" value="1"/>
</dbReference>
<dbReference type="STRING" id="1081103.A0A0B2X4J7"/>
<dbReference type="PANTHER" id="PTHR10622">
    <property type="entry name" value="HET DOMAIN-CONTAINING PROTEIN"/>
    <property type="match status" value="1"/>
</dbReference>
<dbReference type="HOGENOM" id="CLU_709953_0_0_1"/>
<comment type="caution">
    <text evidence="1">The sequence shown here is derived from an EMBL/GenBank/DDBJ whole genome shotgun (WGS) entry which is preliminary data.</text>
</comment>
<dbReference type="Proteomes" id="UP000030816">
    <property type="component" value="Unassembled WGS sequence"/>
</dbReference>